<protein>
    <submittedName>
        <fullName evidence="1">Uncharacterized protein</fullName>
    </submittedName>
</protein>
<evidence type="ECO:0000313" key="2">
    <source>
        <dbReference type="Proteomes" id="UP000198649"/>
    </source>
</evidence>
<dbReference type="Proteomes" id="UP000198649">
    <property type="component" value="Unassembled WGS sequence"/>
</dbReference>
<dbReference type="RefSeq" id="WP_091115421.1">
    <property type="nucleotide sequence ID" value="NZ_BKAF01000017.1"/>
</dbReference>
<name>A0A1I3LR96_9ACTN</name>
<accession>A0A1I3LR96</accession>
<gene>
    <name evidence="1" type="ORF">SAMN05216561_11464</name>
</gene>
<evidence type="ECO:0000313" key="1">
    <source>
        <dbReference type="EMBL" id="SFI87251.1"/>
    </source>
</evidence>
<proteinExistence type="predicted"/>
<keyword evidence="2" id="KW-1185">Reference proteome</keyword>
<sequence>MATRPITEVQTAATVTISVPLTILVDGATTPCPANVLDAGVYGVGQRVTVTVRNPLLPLVQGVES</sequence>
<dbReference type="EMBL" id="FOQG01000014">
    <property type="protein sequence ID" value="SFI87251.1"/>
    <property type="molecule type" value="Genomic_DNA"/>
</dbReference>
<organism evidence="1 2">
    <name type="scientific">Nocardioides psychrotolerans</name>
    <dbReference type="NCBI Taxonomy" id="1005945"/>
    <lineage>
        <taxon>Bacteria</taxon>
        <taxon>Bacillati</taxon>
        <taxon>Actinomycetota</taxon>
        <taxon>Actinomycetes</taxon>
        <taxon>Propionibacteriales</taxon>
        <taxon>Nocardioidaceae</taxon>
        <taxon>Nocardioides</taxon>
    </lineage>
</organism>
<dbReference type="AlphaFoldDB" id="A0A1I3LR96"/>
<dbReference type="STRING" id="1005945.SAMN05216561_11464"/>
<dbReference type="OrthoDB" id="9925513at2"/>
<reference evidence="1 2" key="1">
    <citation type="submission" date="2016-10" db="EMBL/GenBank/DDBJ databases">
        <authorList>
            <person name="de Groot N.N."/>
        </authorList>
    </citation>
    <scope>NUCLEOTIDE SEQUENCE [LARGE SCALE GENOMIC DNA]</scope>
    <source>
        <strain evidence="1 2">CGMCC 1.11156</strain>
    </source>
</reference>